<evidence type="ECO:0000259" key="1">
    <source>
        <dbReference type="Pfam" id="PF08346"/>
    </source>
</evidence>
<gene>
    <name evidence="2" type="ORF">BC670_0648</name>
</gene>
<comment type="caution">
    <text evidence="2">The sequence shown here is derived from an EMBL/GenBank/DDBJ whole genome shotgun (WGS) entry which is preliminary data.</text>
</comment>
<reference evidence="2 3" key="1">
    <citation type="submission" date="2019-06" db="EMBL/GenBank/DDBJ databases">
        <title>Genomic Encyclopedia of Archaeal and Bacterial Type Strains, Phase II (KMG-II): from individual species to whole genera.</title>
        <authorList>
            <person name="Goeker M."/>
        </authorList>
    </citation>
    <scope>NUCLEOTIDE SEQUENCE [LARGE SCALE GENOMIC DNA]</scope>
    <source>
        <strain evidence="2 3">DSM 24789</strain>
    </source>
</reference>
<protein>
    <submittedName>
        <fullName evidence="2">Phage anti-repressor protein</fullName>
    </submittedName>
</protein>
<dbReference type="RefSeq" id="WP_089080498.1">
    <property type="nucleotide sequence ID" value="NZ_VFPJ01000001.1"/>
</dbReference>
<evidence type="ECO:0000313" key="2">
    <source>
        <dbReference type="EMBL" id="TQM39816.1"/>
    </source>
</evidence>
<dbReference type="Pfam" id="PF08346">
    <property type="entry name" value="AntA"/>
    <property type="match status" value="1"/>
</dbReference>
<evidence type="ECO:0000313" key="3">
    <source>
        <dbReference type="Proteomes" id="UP000320773"/>
    </source>
</evidence>
<organism evidence="2 3">
    <name type="scientific">Flavobacterium branchiophilum</name>
    <dbReference type="NCBI Taxonomy" id="55197"/>
    <lineage>
        <taxon>Bacteria</taxon>
        <taxon>Pseudomonadati</taxon>
        <taxon>Bacteroidota</taxon>
        <taxon>Flavobacteriia</taxon>
        <taxon>Flavobacteriales</taxon>
        <taxon>Flavobacteriaceae</taxon>
        <taxon>Flavobacterium</taxon>
    </lineage>
</organism>
<dbReference type="AlphaFoldDB" id="A0A543G153"/>
<sequence length="190" mass="21896">MNQLITISENNGQKAVSARELHSFLEVGRDFSNWIKNRIQEYGFIENEDFEVFANSGEKEKSGRPAIEYALTLDMAKELAMVEKNTKGKQARRYFIAIEKQATAPKVETIKLSKFDQKRKLIELIRENLKKGDVKKVAHELDVNYNTLKNVMRYNNFSPKLVQALYNKALANKQTALPINEMINQLTLDL</sequence>
<dbReference type="PANTHER" id="PTHR36180">
    <property type="entry name" value="DNA-BINDING PROTEIN-RELATED-RELATED"/>
    <property type="match status" value="1"/>
</dbReference>
<accession>A0A543G153</accession>
<dbReference type="InterPro" id="IPR013557">
    <property type="entry name" value="AntA/B_antirep"/>
</dbReference>
<dbReference type="Proteomes" id="UP000320773">
    <property type="component" value="Unassembled WGS sequence"/>
</dbReference>
<feature type="domain" description="AntA/AntB antirepressor" evidence="1">
    <location>
        <begin position="16"/>
        <end position="85"/>
    </location>
</feature>
<dbReference type="PANTHER" id="PTHR36180:SF1">
    <property type="entry name" value="ANTA_ANTB ANTIREPRESSOR DOMAIN-CONTAINING PROTEIN"/>
    <property type="match status" value="1"/>
</dbReference>
<name>A0A543G153_9FLAO</name>
<proteinExistence type="predicted"/>
<dbReference type="EMBL" id="VFPJ01000001">
    <property type="protein sequence ID" value="TQM39816.1"/>
    <property type="molecule type" value="Genomic_DNA"/>
</dbReference>